<dbReference type="AlphaFoldDB" id="A6DSM2"/>
<name>A6DSM2_9BACT</name>
<evidence type="ECO:0000256" key="2">
    <source>
        <dbReference type="ARBA" id="ARBA00022741"/>
    </source>
</evidence>
<protein>
    <submittedName>
        <fullName evidence="6">Serine/threonine-protein kinase</fullName>
    </submittedName>
</protein>
<dbReference type="GO" id="GO:0005524">
    <property type="term" value="F:ATP binding"/>
    <property type="evidence" value="ECO:0007669"/>
    <property type="project" value="UniProtKB-KW"/>
</dbReference>
<proteinExistence type="predicted"/>
<dbReference type="SUPFAM" id="SSF48452">
    <property type="entry name" value="TPR-like"/>
    <property type="match status" value="1"/>
</dbReference>
<sequence>MSRPEDSFNKNMASLFDEVSELDATPLTDIISSAKERYHDFEFYTEGGLKKIFRCQDRKTGREVAMASLKDELNDARKESFFREARLSASLQHPNIVPVYDIGLKGNSPWFTMKFISGQSLDELIKTHPQLNQKLDIFLKICDAMAYAHSRGVIHLDLKPDNIRINEYGDVVVVDWGLGQILASECDDDLLECYSFNSHDLDTMTIDGNIKGTPGYMAPEQTSLVKDKKGTHTDIFSLACILYTLLTHQKPFTGKDLEHLIRKTAECQFVKPSERRQDIEIPLPLEAVCLKAMSAKPEDRYQSVSKLQREILNFRDGFATSAENASLFKLLQLWIKRHKPLAIASAFAFIFSIAAVFAVMNNLKLAEENALQLAEKLRIEKDYAIKINKDAAPRFLERAEYAYQTFNFADAANFSSSAVELDPSLKKGWLLKGKIHFNAQEFNAALKAFSKTSVNSQLIEICKKYIAIKPDDSLQLPNDDFLDLFWECIKAKLKPQVAGLMHNKAFSDIDLDERIAFCKGVLTIHNKLESLHFEYHRDTRHLDISNNPEIGTALTIQNFPCRSIDASHTSINNFICFRSQPLEELNVSHTKIIELHTLQVEDIRKLNISHTSVSNLTKLHGSKVTDLNISHTNVQDLSFIKEMPRLKRLTLHKDQFKQQELSQIKKDLEIVYAL</sequence>
<evidence type="ECO:0000256" key="1">
    <source>
        <dbReference type="ARBA" id="ARBA00022679"/>
    </source>
</evidence>
<dbReference type="PROSITE" id="PS50011">
    <property type="entry name" value="PROTEIN_KINASE_DOM"/>
    <property type="match status" value="1"/>
</dbReference>
<keyword evidence="2" id="KW-0547">Nucleotide-binding</keyword>
<dbReference type="PANTHER" id="PTHR43289:SF6">
    <property type="entry name" value="SERINE_THREONINE-PROTEIN KINASE NEKL-3"/>
    <property type="match status" value="1"/>
</dbReference>
<dbReference type="Gene3D" id="1.25.40.10">
    <property type="entry name" value="Tetratricopeptide repeat domain"/>
    <property type="match status" value="1"/>
</dbReference>
<evidence type="ECO:0000256" key="4">
    <source>
        <dbReference type="ARBA" id="ARBA00022840"/>
    </source>
</evidence>
<dbReference type="SUPFAM" id="SSF52058">
    <property type="entry name" value="L domain-like"/>
    <property type="match status" value="1"/>
</dbReference>
<accession>A6DSM2</accession>
<keyword evidence="4" id="KW-0067">ATP-binding</keyword>
<dbReference type="InterPro" id="IPR011009">
    <property type="entry name" value="Kinase-like_dom_sf"/>
</dbReference>
<dbReference type="eggNOG" id="COG0515">
    <property type="taxonomic scope" value="Bacteria"/>
</dbReference>
<organism evidence="6 7">
    <name type="scientific">Lentisphaera araneosa HTCC2155</name>
    <dbReference type="NCBI Taxonomy" id="313628"/>
    <lineage>
        <taxon>Bacteria</taxon>
        <taxon>Pseudomonadati</taxon>
        <taxon>Lentisphaerota</taxon>
        <taxon>Lentisphaeria</taxon>
        <taxon>Lentisphaerales</taxon>
        <taxon>Lentisphaeraceae</taxon>
        <taxon>Lentisphaera</taxon>
    </lineage>
</organism>
<keyword evidence="3 6" id="KW-0418">Kinase</keyword>
<gene>
    <name evidence="6" type="ORF">LNTAR_22055</name>
</gene>
<dbReference type="InterPro" id="IPR011990">
    <property type="entry name" value="TPR-like_helical_dom_sf"/>
</dbReference>
<dbReference type="InterPro" id="IPR032675">
    <property type="entry name" value="LRR_dom_sf"/>
</dbReference>
<evidence type="ECO:0000313" key="7">
    <source>
        <dbReference type="Proteomes" id="UP000004947"/>
    </source>
</evidence>
<dbReference type="Gene3D" id="1.10.510.10">
    <property type="entry name" value="Transferase(Phosphotransferase) domain 1"/>
    <property type="match status" value="1"/>
</dbReference>
<dbReference type="OrthoDB" id="9801841at2"/>
<feature type="domain" description="Protein kinase" evidence="5">
    <location>
        <begin position="38"/>
        <end position="312"/>
    </location>
</feature>
<dbReference type="SUPFAM" id="SSF56112">
    <property type="entry name" value="Protein kinase-like (PK-like)"/>
    <property type="match status" value="1"/>
</dbReference>
<dbReference type="STRING" id="313628.LNTAR_22055"/>
<evidence type="ECO:0000259" key="5">
    <source>
        <dbReference type="PROSITE" id="PS50011"/>
    </source>
</evidence>
<dbReference type="EMBL" id="ABCK01000031">
    <property type="protein sequence ID" value="EDM25375.1"/>
    <property type="molecule type" value="Genomic_DNA"/>
</dbReference>
<keyword evidence="1" id="KW-0808">Transferase</keyword>
<dbReference type="Proteomes" id="UP000004947">
    <property type="component" value="Unassembled WGS sequence"/>
</dbReference>
<reference evidence="6 7" key="1">
    <citation type="journal article" date="2010" name="J. Bacteriol.">
        <title>Genome sequence of Lentisphaera araneosa HTCC2155T, the type species of the order Lentisphaerales in the phylum Lentisphaerae.</title>
        <authorList>
            <person name="Thrash J.C."/>
            <person name="Cho J.C."/>
            <person name="Vergin K.L."/>
            <person name="Morris R.M."/>
            <person name="Giovannoni S.J."/>
        </authorList>
    </citation>
    <scope>NUCLEOTIDE SEQUENCE [LARGE SCALE GENOMIC DNA]</scope>
    <source>
        <strain evidence="6 7">HTCC2155</strain>
    </source>
</reference>
<dbReference type="RefSeq" id="WP_007280831.1">
    <property type="nucleotide sequence ID" value="NZ_ABCK01000031.1"/>
</dbReference>
<comment type="caution">
    <text evidence="6">The sequence shown here is derived from an EMBL/GenBank/DDBJ whole genome shotgun (WGS) entry which is preliminary data.</text>
</comment>
<keyword evidence="7" id="KW-1185">Reference proteome</keyword>
<evidence type="ECO:0000313" key="6">
    <source>
        <dbReference type="EMBL" id="EDM25375.1"/>
    </source>
</evidence>
<dbReference type="Gene3D" id="3.80.10.10">
    <property type="entry name" value="Ribonuclease Inhibitor"/>
    <property type="match status" value="1"/>
</dbReference>
<dbReference type="GO" id="GO:0004674">
    <property type="term" value="F:protein serine/threonine kinase activity"/>
    <property type="evidence" value="ECO:0007669"/>
    <property type="project" value="TreeGrafter"/>
</dbReference>
<evidence type="ECO:0000256" key="3">
    <source>
        <dbReference type="ARBA" id="ARBA00022777"/>
    </source>
</evidence>
<dbReference type="Pfam" id="PF00069">
    <property type="entry name" value="Pkinase"/>
    <property type="match status" value="1"/>
</dbReference>
<dbReference type="CDD" id="cd14014">
    <property type="entry name" value="STKc_PknB_like"/>
    <property type="match status" value="1"/>
</dbReference>
<dbReference type="InterPro" id="IPR000719">
    <property type="entry name" value="Prot_kinase_dom"/>
</dbReference>
<dbReference type="SMART" id="SM00220">
    <property type="entry name" value="S_TKc"/>
    <property type="match status" value="1"/>
</dbReference>
<dbReference type="PANTHER" id="PTHR43289">
    <property type="entry name" value="MITOGEN-ACTIVATED PROTEIN KINASE KINASE KINASE 20-RELATED"/>
    <property type="match status" value="1"/>
</dbReference>